<dbReference type="SUPFAM" id="SSF50677">
    <property type="entry name" value="ValRS/IleRS/LeuRS editing domain"/>
    <property type="match status" value="1"/>
</dbReference>
<dbReference type="PROSITE" id="PS00178">
    <property type="entry name" value="AA_TRNA_LIGASE_I"/>
    <property type="match status" value="1"/>
</dbReference>
<dbReference type="InterPro" id="IPR009080">
    <property type="entry name" value="tRNAsynth_Ia_anticodon-bd"/>
</dbReference>
<dbReference type="NCBIfam" id="TIGR00392">
    <property type="entry name" value="ileS"/>
    <property type="match status" value="1"/>
</dbReference>
<dbReference type="InterPro" id="IPR023585">
    <property type="entry name" value="Ile-tRNA-ligase_type1"/>
</dbReference>
<keyword evidence="6 12" id="KW-0862">Zinc</keyword>
<evidence type="ECO:0000256" key="11">
    <source>
        <dbReference type="ARBA" id="ARBA00048359"/>
    </source>
</evidence>
<dbReference type="CDD" id="cd00818">
    <property type="entry name" value="IleRS_core"/>
    <property type="match status" value="1"/>
</dbReference>
<dbReference type="SUPFAM" id="SSF52374">
    <property type="entry name" value="Nucleotidylyl transferase"/>
    <property type="match status" value="1"/>
</dbReference>
<evidence type="ECO:0000256" key="4">
    <source>
        <dbReference type="ARBA" id="ARBA00022723"/>
    </source>
</evidence>
<dbReference type="InterPro" id="IPR002301">
    <property type="entry name" value="Ile-tRNA-ligase"/>
</dbReference>
<feature type="short sequence motif" description="'KMSKS' region" evidence="12">
    <location>
        <begin position="606"/>
        <end position="610"/>
    </location>
</feature>
<comment type="subunit">
    <text evidence="12">Monomer.</text>
</comment>
<dbReference type="InterPro" id="IPR033708">
    <property type="entry name" value="Anticodon_Ile_BEm"/>
</dbReference>
<accession>A0ABQ6H0Q7</accession>
<keyword evidence="9 12" id="KW-0030">Aminoacyl-tRNA synthetase</keyword>
<evidence type="ECO:0000256" key="6">
    <source>
        <dbReference type="ARBA" id="ARBA00022833"/>
    </source>
</evidence>
<dbReference type="Gene3D" id="3.90.740.10">
    <property type="entry name" value="Valyl/Leucyl/Isoleucyl-tRNA synthetase, editing domain"/>
    <property type="match status" value="1"/>
</dbReference>
<dbReference type="Pfam" id="PF08264">
    <property type="entry name" value="Anticodon_1"/>
    <property type="match status" value="1"/>
</dbReference>
<keyword evidence="17" id="KW-1185">Reference proteome</keyword>
<dbReference type="EC" id="6.1.1.5" evidence="12"/>
<evidence type="ECO:0000256" key="5">
    <source>
        <dbReference type="ARBA" id="ARBA00022741"/>
    </source>
</evidence>
<keyword evidence="4 12" id="KW-0479">Metal-binding</keyword>
<dbReference type="RefSeq" id="WP_284207118.1">
    <property type="nucleotide sequence ID" value="NZ_BSSU01000005.1"/>
</dbReference>
<dbReference type="GO" id="GO:0016874">
    <property type="term" value="F:ligase activity"/>
    <property type="evidence" value="ECO:0007669"/>
    <property type="project" value="UniProtKB-KW"/>
</dbReference>
<comment type="domain">
    <text evidence="12">IleRS has two distinct active sites: one for aminoacylation and one for editing. The misactivated valine is translocated from the active site to the editing site, which sterically excludes the correctly activated isoleucine. The single editing site contains two valyl binding pockets, one specific for each substrate (Val-AMP or Val-tRNA(Ile)).</text>
</comment>
<feature type="binding site" evidence="12">
    <location>
        <position position="931"/>
    </location>
    <ligand>
        <name>Zn(2+)</name>
        <dbReference type="ChEBI" id="CHEBI:29105"/>
    </ligand>
</feature>
<proteinExistence type="inferred from homology"/>
<dbReference type="InterPro" id="IPR010663">
    <property type="entry name" value="Znf_FPG/IleRS"/>
</dbReference>
<evidence type="ECO:0000313" key="16">
    <source>
        <dbReference type="EMBL" id="GLX81783.1"/>
    </source>
</evidence>
<comment type="similarity">
    <text evidence="1 12">Belongs to the class-I aminoacyl-tRNA synthetase family. IleS type 1 subfamily.</text>
</comment>
<evidence type="ECO:0000256" key="8">
    <source>
        <dbReference type="ARBA" id="ARBA00022917"/>
    </source>
</evidence>
<feature type="domain" description="Methionyl/Valyl/Leucyl/Isoleucyl-tRNA synthetase anticodon-binding" evidence="15">
    <location>
        <begin position="689"/>
        <end position="849"/>
    </location>
</feature>
<evidence type="ECO:0000256" key="7">
    <source>
        <dbReference type="ARBA" id="ARBA00022840"/>
    </source>
</evidence>
<evidence type="ECO:0000259" key="15">
    <source>
        <dbReference type="Pfam" id="PF08264"/>
    </source>
</evidence>
<dbReference type="PRINTS" id="PR00984">
    <property type="entry name" value="TRNASYNTHILE"/>
</dbReference>
<keyword evidence="5 12" id="KW-0547">Nucleotide-binding</keyword>
<dbReference type="HAMAP" id="MF_02002">
    <property type="entry name" value="Ile_tRNA_synth_type1"/>
    <property type="match status" value="1"/>
</dbReference>
<protein>
    <recommendedName>
        <fullName evidence="12">Isoleucine--tRNA ligase</fullName>
        <ecNumber evidence="12">6.1.1.5</ecNumber>
    </recommendedName>
    <alternativeName>
        <fullName evidence="12">Isoleucyl-tRNA synthetase</fullName>
        <shortName evidence="12">IleRS</shortName>
    </alternativeName>
</protein>
<dbReference type="InterPro" id="IPR050081">
    <property type="entry name" value="Ile-tRNA_ligase"/>
</dbReference>
<feature type="binding site" evidence="12">
    <location>
        <position position="908"/>
    </location>
    <ligand>
        <name>Zn(2+)</name>
        <dbReference type="ChEBI" id="CHEBI:29105"/>
    </ligand>
</feature>
<feature type="binding site" evidence="12">
    <location>
        <position position="911"/>
    </location>
    <ligand>
        <name>Zn(2+)</name>
        <dbReference type="ChEBI" id="CHEBI:29105"/>
    </ligand>
</feature>
<feature type="binding site" evidence="12">
    <location>
        <position position="609"/>
    </location>
    <ligand>
        <name>ATP</name>
        <dbReference type="ChEBI" id="CHEBI:30616"/>
    </ligand>
</feature>
<keyword evidence="8 12" id="KW-0648">Protein biosynthesis</keyword>
<dbReference type="InterPro" id="IPR002300">
    <property type="entry name" value="aa-tRNA-synth_Ia"/>
</dbReference>
<evidence type="ECO:0000256" key="2">
    <source>
        <dbReference type="ARBA" id="ARBA00022490"/>
    </source>
</evidence>
<feature type="domain" description="Aminoacyl-tRNA synthetase class Ia" evidence="13">
    <location>
        <begin position="28"/>
        <end position="644"/>
    </location>
</feature>
<comment type="caution">
    <text evidence="16">The sequence shown here is derived from an EMBL/GenBank/DDBJ whole genome shotgun (WGS) entry which is preliminary data.</text>
</comment>
<keyword evidence="2 12" id="KW-0963">Cytoplasm</keyword>
<dbReference type="Gene3D" id="3.40.50.620">
    <property type="entry name" value="HUPs"/>
    <property type="match status" value="2"/>
</dbReference>
<name>A0ABQ6H0Q7_9GAMM</name>
<evidence type="ECO:0000256" key="10">
    <source>
        <dbReference type="ARBA" id="ARBA00025217"/>
    </source>
</evidence>
<evidence type="ECO:0000256" key="3">
    <source>
        <dbReference type="ARBA" id="ARBA00022598"/>
    </source>
</evidence>
<gene>
    <name evidence="12 16" type="primary">ileS</name>
    <name evidence="16" type="ORF">theurythT_12350</name>
</gene>
<dbReference type="InterPro" id="IPR001412">
    <property type="entry name" value="aa-tRNA-synth_I_CS"/>
</dbReference>
<dbReference type="CDD" id="cd07960">
    <property type="entry name" value="Anticodon_Ia_Ile_BEm"/>
    <property type="match status" value="1"/>
</dbReference>
<evidence type="ECO:0000256" key="12">
    <source>
        <dbReference type="HAMAP-Rule" id="MF_02002"/>
    </source>
</evidence>
<dbReference type="Pfam" id="PF06827">
    <property type="entry name" value="zf-FPG_IleRS"/>
    <property type="match status" value="1"/>
</dbReference>
<dbReference type="Pfam" id="PF00133">
    <property type="entry name" value="tRNA-synt_1"/>
    <property type="match status" value="1"/>
</dbReference>
<evidence type="ECO:0000313" key="17">
    <source>
        <dbReference type="Proteomes" id="UP001157133"/>
    </source>
</evidence>
<dbReference type="InterPro" id="IPR013155">
    <property type="entry name" value="M/V/L/I-tRNA-synth_anticd-bd"/>
</dbReference>
<dbReference type="EMBL" id="BSSU01000005">
    <property type="protein sequence ID" value="GLX81783.1"/>
    <property type="molecule type" value="Genomic_DNA"/>
</dbReference>
<comment type="subcellular location">
    <subcellularLocation>
        <location evidence="12">Cytoplasm</location>
    </subcellularLocation>
</comment>
<feature type="short sequence motif" description="'HIGH' region" evidence="12">
    <location>
        <begin position="58"/>
        <end position="68"/>
    </location>
</feature>
<feature type="binding site" evidence="12">
    <location>
        <position position="565"/>
    </location>
    <ligand>
        <name>L-isoleucyl-5'-AMP</name>
        <dbReference type="ChEBI" id="CHEBI:178002"/>
    </ligand>
</feature>
<evidence type="ECO:0000259" key="14">
    <source>
        <dbReference type="Pfam" id="PF06827"/>
    </source>
</evidence>
<keyword evidence="3 12" id="KW-0436">Ligase</keyword>
<dbReference type="SUPFAM" id="SSF47323">
    <property type="entry name" value="Anticodon-binding domain of a subclass of class I aminoacyl-tRNA synthetases"/>
    <property type="match status" value="1"/>
</dbReference>
<dbReference type="PANTHER" id="PTHR42765:SF1">
    <property type="entry name" value="ISOLEUCINE--TRNA LIGASE, MITOCHONDRIAL"/>
    <property type="match status" value="1"/>
</dbReference>
<evidence type="ECO:0000259" key="13">
    <source>
        <dbReference type="Pfam" id="PF00133"/>
    </source>
</evidence>
<feature type="binding site" evidence="12">
    <location>
        <position position="928"/>
    </location>
    <ligand>
        <name>Zn(2+)</name>
        <dbReference type="ChEBI" id="CHEBI:29105"/>
    </ligand>
</feature>
<organism evidence="16 17">
    <name type="scientific">Thalassotalea eurytherma</name>
    <dbReference type="NCBI Taxonomy" id="1144278"/>
    <lineage>
        <taxon>Bacteria</taxon>
        <taxon>Pseudomonadati</taxon>
        <taxon>Pseudomonadota</taxon>
        <taxon>Gammaproteobacteria</taxon>
        <taxon>Alteromonadales</taxon>
        <taxon>Colwelliaceae</taxon>
        <taxon>Thalassotalea</taxon>
    </lineage>
</organism>
<reference evidence="16 17" key="1">
    <citation type="submission" date="2023-03" db="EMBL/GenBank/DDBJ databases">
        <title>Draft genome sequence of Thalassotalea eurytherma JCM 18482T.</title>
        <authorList>
            <person name="Sawabe T."/>
        </authorList>
    </citation>
    <scope>NUCLEOTIDE SEQUENCE [LARGE SCALE GENOMIC DNA]</scope>
    <source>
        <strain evidence="16 17">JCM 18482</strain>
    </source>
</reference>
<dbReference type="PANTHER" id="PTHR42765">
    <property type="entry name" value="SOLEUCYL-TRNA SYNTHETASE"/>
    <property type="match status" value="1"/>
</dbReference>
<comment type="function">
    <text evidence="10 12">Catalyzes the attachment of isoleucine to tRNA(Ile). As IleRS can inadvertently accommodate and process structurally similar amino acids such as valine, to avoid such errors it has two additional distinct tRNA(Ile)-dependent editing activities. One activity is designated as 'pretransfer' editing and involves the hydrolysis of activated Val-AMP. The other activity is designated 'posttransfer' editing and involves deacylation of mischarged Val-tRNA(Ile).</text>
</comment>
<dbReference type="Gene3D" id="1.10.730.20">
    <property type="match status" value="1"/>
</dbReference>
<comment type="cofactor">
    <cofactor evidence="12">
        <name>Zn(2+)</name>
        <dbReference type="ChEBI" id="CHEBI:29105"/>
    </cofactor>
    <text evidence="12">Binds 1 zinc ion per subunit.</text>
</comment>
<evidence type="ECO:0000256" key="9">
    <source>
        <dbReference type="ARBA" id="ARBA00023146"/>
    </source>
</evidence>
<dbReference type="InterPro" id="IPR009008">
    <property type="entry name" value="Val/Leu/Ile-tRNA-synth_edit"/>
</dbReference>
<comment type="catalytic activity">
    <reaction evidence="11 12">
        <text>tRNA(Ile) + L-isoleucine + ATP = L-isoleucyl-tRNA(Ile) + AMP + diphosphate</text>
        <dbReference type="Rhea" id="RHEA:11060"/>
        <dbReference type="Rhea" id="RHEA-COMP:9666"/>
        <dbReference type="Rhea" id="RHEA-COMP:9695"/>
        <dbReference type="ChEBI" id="CHEBI:30616"/>
        <dbReference type="ChEBI" id="CHEBI:33019"/>
        <dbReference type="ChEBI" id="CHEBI:58045"/>
        <dbReference type="ChEBI" id="CHEBI:78442"/>
        <dbReference type="ChEBI" id="CHEBI:78528"/>
        <dbReference type="ChEBI" id="CHEBI:456215"/>
        <dbReference type="EC" id="6.1.1.5"/>
    </reaction>
</comment>
<sequence length="945" mass="106230">MTDYKYTLNLPDTPFPMKGNMANREPNMLKDWNEKGLYSKIRAAKKGKKSFILHDGPPYANGNIHLGHSVNKILKDVIVKAKTLSDFDSPYVPGWDCHGLPIELMVEKKVGKPGHKVSAAVFREKCREYAIKQVNGQREDFKRLGVFGDWENPYLTMNFETEANIIRSLGKIAENGHLQQGFKPVHWCTDCGSALAEAEVEYKDKVSPAIDVKFNAVDEAVAEKFSIAEGHPGEGQIGIVIWTTTPWTLPANRAVSVHPDVEYSLVQYEDEQGKGRLILATDLVKDCMDRFGLNKYHALGFAKGSDLDKVELHHPFNDITVPVICGDHVTTDSGTGCVHTAGGHGVDDFSVSKKYDLEIYNPVGANGVFLEGTPFVEGQHVFKANDGIVELLKEHGALLHHHAYEHSYPHCWRHKTPIIFRATPQWFISMDKNNLRQDSLEEIKKTQWIPDWGESRIESMVEGRPDWCISRQRTWGVPIALFIDKDTGALHPRSVELIEEVAQRVEKEGIQAWFDLEPQELIGDDAEQYVKVPDTLDVWFDSGTTHYSVVDAREEFDARADLYLEGSDQHRGWFMSSMMTSVAMNGTAPYSQVLTHGFTVDEKGHKMSKSLGNVITPDEITKQYGADILRLWTASVNYTQEITVSKEIFKRQADAYRRIRNTSRFLLANINGFEPKTDSVAFDDMVALDRWVVGQAAQLQEDIVNAYDEYEFHLVVHKLMNFCTNELGGFYLDIIKDRQYTAKDTSVARRSCQTAMYLIAEAMTRWMAPILSFTAQEIWTALPAPVEGSRDEFVFTNVWFDGLTAMPADAELNNEYWEQLLKVRAEVNKVLEQARKEKTVGKALEASVTLYASDELTAQLAKLGDELRFVLITSGANVVAIADKPSDALETEVEGLWLTVASATGTKCDRCWHVTDDVGSHAEHPSLCGRCVTNVDGEGEVRQFA</sequence>
<feature type="domain" description="Zinc finger FPG/IleRS-type" evidence="14">
    <location>
        <begin position="907"/>
        <end position="933"/>
    </location>
</feature>
<dbReference type="Proteomes" id="UP001157133">
    <property type="component" value="Unassembled WGS sequence"/>
</dbReference>
<dbReference type="InterPro" id="IPR014729">
    <property type="entry name" value="Rossmann-like_a/b/a_fold"/>
</dbReference>
<evidence type="ECO:0000256" key="1">
    <source>
        <dbReference type="ARBA" id="ARBA00006887"/>
    </source>
</evidence>
<keyword evidence="7 12" id="KW-0067">ATP-binding</keyword>